<evidence type="ECO:0000313" key="9">
    <source>
        <dbReference type="Proteomes" id="UP000087171"/>
    </source>
</evidence>
<dbReference type="AlphaFoldDB" id="A0A3Q7Y087"/>
<evidence type="ECO:0000313" key="10">
    <source>
        <dbReference type="RefSeq" id="XP_027190491.1"/>
    </source>
</evidence>
<keyword evidence="3" id="KW-0808">Transferase</keyword>
<keyword evidence="7" id="KW-0961">Cell wall biogenesis/degradation</keyword>
<evidence type="ECO:0000256" key="3">
    <source>
        <dbReference type="ARBA" id="ARBA00022679"/>
    </source>
</evidence>
<accession>A0A3Q7Y087</accession>
<keyword evidence="2" id="KW-0328">Glycosyltransferase</keyword>
<dbReference type="GO" id="GO:0016760">
    <property type="term" value="F:cellulose synthase (UDP-forming) activity"/>
    <property type="evidence" value="ECO:0007669"/>
    <property type="project" value="InterPro"/>
</dbReference>
<dbReference type="OrthoDB" id="1706145at2759"/>
<dbReference type="GO" id="GO:0016020">
    <property type="term" value="C:membrane"/>
    <property type="evidence" value="ECO:0007669"/>
    <property type="project" value="InterPro"/>
</dbReference>
<dbReference type="PANTHER" id="PTHR13301">
    <property type="entry name" value="X-BOX TRANSCRIPTION FACTOR-RELATED"/>
    <property type="match status" value="1"/>
</dbReference>
<dbReference type="STRING" id="3827.A0A3Q7Y087"/>
<evidence type="ECO:0000256" key="7">
    <source>
        <dbReference type="ARBA" id="ARBA00023316"/>
    </source>
</evidence>
<comment type="subcellular location">
    <subcellularLocation>
        <location evidence="1">Endomembrane system</location>
    </subcellularLocation>
</comment>
<reference evidence="10" key="2">
    <citation type="submission" date="2025-08" db="UniProtKB">
        <authorList>
            <consortium name="RefSeq"/>
        </authorList>
    </citation>
    <scope>IDENTIFICATION</scope>
    <source>
        <tissue evidence="10">Etiolated seedlings</tissue>
    </source>
</reference>
<evidence type="ECO:0000256" key="1">
    <source>
        <dbReference type="ARBA" id="ARBA00004308"/>
    </source>
</evidence>
<keyword evidence="5" id="KW-1133">Transmembrane helix</keyword>
<dbReference type="GO" id="GO:0012505">
    <property type="term" value="C:endomembrane system"/>
    <property type="evidence" value="ECO:0007669"/>
    <property type="project" value="UniProtKB-SubCell"/>
</dbReference>
<dbReference type="Proteomes" id="UP000087171">
    <property type="component" value="Chromosome Ca5"/>
</dbReference>
<proteinExistence type="predicted"/>
<evidence type="ECO:0000256" key="5">
    <source>
        <dbReference type="ARBA" id="ARBA00022989"/>
    </source>
</evidence>
<evidence type="ECO:0000256" key="2">
    <source>
        <dbReference type="ARBA" id="ARBA00022676"/>
    </source>
</evidence>
<evidence type="ECO:0000256" key="6">
    <source>
        <dbReference type="ARBA" id="ARBA00023136"/>
    </source>
</evidence>
<protein>
    <submittedName>
        <fullName evidence="10">Cellulose synthase A catalytic subunit 3 [UDP-forming]-like</fullName>
    </submittedName>
</protein>
<reference evidence="9" key="1">
    <citation type="journal article" date="2013" name="Nat. Biotechnol.">
        <title>Draft genome sequence of chickpea (Cicer arietinum) provides a resource for trait improvement.</title>
        <authorList>
            <person name="Varshney R.K."/>
            <person name="Song C."/>
            <person name="Saxena R.K."/>
            <person name="Azam S."/>
            <person name="Yu S."/>
            <person name="Sharpe A.G."/>
            <person name="Cannon S."/>
            <person name="Baek J."/>
            <person name="Rosen B.D."/>
            <person name="Tar'an B."/>
            <person name="Millan T."/>
            <person name="Zhang X."/>
            <person name="Ramsay L.D."/>
            <person name="Iwata A."/>
            <person name="Wang Y."/>
            <person name="Nelson W."/>
            <person name="Farmer A.D."/>
            <person name="Gaur P.M."/>
            <person name="Soderlund C."/>
            <person name="Penmetsa R.V."/>
            <person name="Xu C."/>
            <person name="Bharti A.K."/>
            <person name="He W."/>
            <person name="Winter P."/>
            <person name="Zhao S."/>
            <person name="Hane J.K."/>
            <person name="Carrasquilla-Garcia N."/>
            <person name="Condie J.A."/>
            <person name="Upadhyaya H.D."/>
            <person name="Luo M.C."/>
            <person name="Thudi M."/>
            <person name="Gowda C.L."/>
            <person name="Singh N.P."/>
            <person name="Lichtenzveig J."/>
            <person name="Gali K.K."/>
            <person name="Rubio J."/>
            <person name="Nadarajan N."/>
            <person name="Dolezel J."/>
            <person name="Bansal K.C."/>
            <person name="Xu X."/>
            <person name="Edwards D."/>
            <person name="Zhang G."/>
            <person name="Kahl G."/>
            <person name="Gil J."/>
            <person name="Singh K.B."/>
            <person name="Datta S.K."/>
            <person name="Jackson S.A."/>
            <person name="Wang J."/>
            <person name="Cook D.R."/>
        </authorList>
    </citation>
    <scope>NUCLEOTIDE SEQUENCE [LARGE SCALE GENOMIC DNA]</scope>
    <source>
        <strain evidence="9">cv. CDC Frontier</strain>
    </source>
</reference>
<organism evidence="9 10">
    <name type="scientific">Cicer arietinum</name>
    <name type="common">Chickpea</name>
    <name type="synonym">Garbanzo</name>
    <dbReference type="NCBI Taxonomy" id="3827"/>
    <lineage>
        <taxon>Eukaryota</taxon>
        <taxon>Viridiplantae</taxon>
        <taxon>Streptophyta</taxon>
        <taxon>Embryophyta</taxon>
        <taxon>Tracheophyta</taxon>
        <taxon>Spermatophyta</taxon>
        <taxon>Magnoliopsida</taxon>
        <taxon>eudicotyledons</taxon>
        <taxon>Gunneridae</taxon>
        <taxon>Pentapetalae</taxon>
        <taxon>rosids</taxon>
        <taxon>fabids</taxon>
        <taxon>Fabales</taxon>
        <taxon>Fabaceae</taxon>
        <taxon>Papilionoideae</taxon>
        <taxon>50 kb inversion clade</taxon>
        <taxon>NPAAA clade</taxon>
        <taxon>Hologalegina</taxon>
        <taxon>IRL clade</taxon>
        <taxon>Cicereae</taxon>
        <taxon>Cicer</taxon>
    </lineage>
</organism>
<sequence length="80" mass="8751">MKPLPNLREVCSKINLRGLDGIQGPVYVGTGCVFNRTALYGYEPPIKPKHKKPGFVSSLCGGDRKKSSKSSNKSSKKRTN</sequence>
<keyword evidence="9" id="KW-1185">Reference proteome</keyword>
<dbReference type="Pfam" id="PF03552">
    <property type="entry name" value="Cellulose_synt"/>
    <property type="match status" value="1"/>
</dbReference>
<dbReference type="GO" id="GO:0071555">
    <property type="term" value="P:cell wall organization"/>
    <property type="evidence" value="ECO:0007669"/>
    <property type="project" value="UniProtKB-KW"/>
</dbReference>
<dbReference type="RefSeq" id="XP_027190491.1">
    <property type="nucleotide sequence ID" value="XM_027334690.1"/>
</dbReference>
<dbReference type="PROSITE" id="PS51257">
    <property type="entry name" value="PROKAR_LIPOPROTEIN"/>
    <property type="match status" value="1"/>
</dbReference>
<gene>
    <name evidence="10" type="primary">LOC113786667</name>
</gene>
<dbReference type="GO" id="GO:0030244">
    <property type="term" value="P:cellulose biosynthetic process"/>
    <property type="evidence" value="ECO:0007669"/>
    <property type="project" value="InterPro"/>
</dbReference>
<name>A0A3Q7Y087_CICAR</name>
<evidence type="ECO:0000256" key="4">
    <source>
        <dbReference type="ARBA" id="ARBA00022692"/>
    </source>
</evidence>
<feature type="region of interest" description="Disordered" evidence="8">
    <location>
        <begin position="47"/>
        <end position="80"/>
    </location>
</feature>
<keyword evidence="6" id="KW-0472">Membrane</keyword>
<dbReference type="InterPro" id="IPR005150">
    <property type="entry name" value="Cellulose_synth"/>
</dbReference>
<evidence type="ECO:0000256" key="8">
    <source>
        <dbReference type="SAM" id="MobiDB-lite"/>
    </source>
</evidence>
<keyword evidence="4" id="KW-0812">Transmembrane</keyword>